<dbReference type="GO" id="GO:0046872">
    <property type="term" value="F:metal ion binding"/>
    <property type="evidence" value="ECO:0007669"/>
    <property type="project" value="UniProtKB-KW"/>
</dbReference>
<feature type="binding site" evidence="4">
    <location>
        <position position="479"/>
    </location>
    <ligand>
        <name>Zn(2+)</name>
        <dbReference type="ChEBI" id="CHEBI:29105"/>
    </ligand>
</feature>
<feature type="binding site" evidence="4">
    <location>
        <position position="124"/>
    </location>
    <ligand>
        <name>Zn(2+)</name>
        <dbReference type="ChEBI" id="CHEBI:29105"/>
    </ligand>
</feature>
<dbReference type="GO" id="GO:0005576">
    <property type="term" value="C:extracellular region"/>
    <property type="evidence" value="ECO:0007669"/>
    <property type="project" value="TreeGrafter"/>
</dbReference>
<organism evidence="9 10">
    <name type="scientific">Hondaea fermentalgiana</name>
    <dbReference type="NCBI Taxonomy" id="2315210"/>
    <lineage>
        <taxon>Eukaryota</taxon>
        <taxon>Sar</taxon>
        <taxon>Stramenopiles</taxon>
        <taxon>Bigyra</taxon>
        <taxon>Labyrinthulomycetes</taxon>
        <taxon>Thraustochytrida</taxon>
        <taxon>Thraustochytriidae</taxon>
        <taxon>Hondaea</taxon>
    </lineage>
</organism>
<keyword evidence="5" id="KW-0443">Lipid metabolism</keyword>
<dbReference type="EMBL" id="BEYU01000044">
    <property type="protein sequence ID" value="GBG28585.1"/>
    <property type="molecule type" value="Genomic_DNA"/>
</dbReference>
<dbReference type="GO" id="GO:0017040">
    <property type="term" value="F:N-acylsphingosine amidohydrolase activity"/>
    <property type="evidence" value="ECO:0007669"/>
    <property type="project" value="UniProtKB-UniRule"/>
</dbReference>
<dbReference type="PANTHER" id="PTHR12670">
    <property type="entry name" value="CERAMIDASE"/>
    <property type="match status" value="1"/>
</dbReference>
<evidence type="ECO:0000313" key="10">
    <source>
        <dbReference type="Proteomes" id="UP000241890"/>
    </source>
</evidence>
<dbReference type="Proteomes" id="UP000241890">
    <property type="component" value="Unassembled WGS sequence"/>
</dbReference>
<dbReference type="GO" id="GO:0046514">
    <property type="term" value="P:ceramide catabolic process"/>
    <property type="evidence" value="ECO:0007669"/>
    <property type="project" value="InterPro"/>
</dbReference>
<comment type="similarity">
    <text evidence="1 5">Belongs to the neutral ceramidase family.</text>
</comment>
<evidence type="ECO:0000256" key="4">
    <source>
        <dbReference type="PIRSR" id="PIRSR606823-2"/>
    </source>
</evidence>
<dbReference type="InterPro" id="IPR006823">
    <property type="entry name" value="Ceramidase_alk"/>
</dbReference>
<accession>A0A2R5GDE5</accession>
<feature type="domain" description="Neutral/alkaline non-lysosomal ceramidase C-terminal" evidence="8">
    <location>
        <begin position="554"/>
        <end position="717"/>
    </location>
</feature>
<keyword evidence="4" id="KW-0862">Zinc</keyword>
<keyword evidence="4" id="KW-0479">Metal-binding</keyword>
<feature type="chain" id="PRO_5015332223" description="Neutral ceramidase" evidence="6">
    <location>
        <begin position="27"/>
        <end position="734"/>
    </location>
</feature>
<dbReference type="AlphaFoldDB" id="A0A2R5GDE5"/>
<evidence type="ECO:0000256" key="2">
    <source>
        <dbReference type="ARBA" id="ARBA00022801"/>
    </source>
</evidence>
<gene>
    <name evidence="9" type="ORF">FCC1311_048072</name>
</gene>
<comment type="catalytic activity">
    <reaction evidence="5">
        <text>an N-acylsphing-4-enine + H2O = sphing-4-enine + a fatty acid</text>
        <dbReference type="Rhea" id="RHEA:20856"/>
        <dbReference type="ChEBI" id="CHEBI:15377"/>
        <dbReference type="ChEBI" id="CHEBI:28868"/>
        <dbReference type="ChEBI" id="CHEBI:52639"/>
        <dbReference type="ChEBI" id="CHEBI:57756"/>
        <dbReference type="EC" id="3.5.1.23"/>
    </reaction>
</comment>
<feature type="domain" description="Neutral/alkaline non-lysosomal ceramidase N-terminal" evidence="7">
    <location>
        <begin position="27"/>
        <end position="550"/>
    </location>
</feature>
<evidence type="ECO:0000313" key="9">
    <source>
        <dbReference type="EMBL" id="GBG28585.1"/>
    </source>
</evidence>
<dbReference type="Gene3D" id="2.60.40.2300">
    <property type="entry name" value="Neutral/alkaline non-lysosomal ceramidase, C-terminal domain"/>
    <property type="match status" value="1"/>
</dbReference>
<keyword evidence="10" id="KW-1185">Reference proteome</keyword>
<keyword evidence="5" id="KW-0746">Sphingolipid metabolism</keyword>
<evidence type="ECO:0000256" key="1">
    <source>
        <dbReference type="ARBA" id="ARBA00009835"/>
    </source>
</evidence>
<protein>
    <recommendedName>
        <fullName evidence="5">Neutral ceramidase</fullName>
        <ecNumber evidence="5">3.5.1.23</ecNumber>
    </recommendedName>
</protein>
<dbReference type="InterPro" id="IPR038445">
    <property type="entry name" value="NCDase_C_sf"/>
</dbReference>
<sequence length="734" mass="79369">MAAMSTSVGTRLLVMVLSATLAVTQGYWVGVGQADVTGPAADVNMMGYAMPAQTTGGIHFRLRARAFVFGDDEAANDPNATRVAFVSLDACMGTQAVTDAVVSRLEKRFPGVYSAETISISGTHTHSAPAGFLQNVLFQVPSLGFVHEAFESFVSGIVEAIARAHESARAGRKMEVSRAAMAPGEANINRSPSGYANNPKEERELYGHNTDLNATVLRIEESDGTPVGMVNWFSVHGTSMPNTNHLISGDNKGYASQLFDAWYNGPEVLTGNGSFVSAFASTNLGDVSPNINGTFCSDSGEPCEELHSTCHGFNEQCHGRGPSDDPFESTRIVGTRQAEFARKLYDRVEGAALVRAAVDGPIKSAHVYRDMSNLEVELEGGKTVRTCKPALGYSFAAGTTDGPGAFDFVQSEKSTNPLWEMLRNILKKPSDELKACQHPKPVLLPTGEMTEPYPWHPVVMPISIFQIGYQLAIINVPSEFTTMAGRRMRAAVRAKLVEGGGFDAQNGVVVIAGLANEYSSYVTTLEEYEVQRYEAASTLYGPYTHAGYVQEAVKLAGALNSDTKPSSGPAPPSLMGHQISLLPPPLPDTVPMGSHFGDVKTDVEASYDLAPDTLVSATFWSANPRNNMRLGGTYLTVEYQNTSGVWEVIATDSEFETRFIYQKLSAISLHSVATVEWRPGQALRKIVPGKYRLRHFGDRKHLTGRISSFEGTSRVFELQAAPPRRYGGSWAEAF</sequence>
<proteinExistence type="inferred from homology"/>
<keyword evidence="6" id="KW-0732">Signal</keyword>
<feature type="active site" description="Nucleophile" evidence="3">
    <location>
        <position position="288"/>
    </location>
</feature>
<feature type="binding site" evidence="4">
    <location>
        <position position="236"/>
    </location>
    <ligand>
        <name>Zn(2+)</name>
        <dbReference type="ChEBI" id="CHEBI:29105"/>
    </ligand>
</feature>
<dbReference type="EC" id="3.5.1.23" evidence="5"/>
<name>A0A2R5GDE5_9STRA</name>
<feature type="signal peptide" evidence="6">
    <location>
        <begin position="1"/>
        <end position="26"/>
    </location>
</feature>
<comment type="caution">
    <text evidence="9">The sequence shown here is derived from an EMBL/GenBank/DDBJ whole genome shotgun (WGS) entry which is preliminary data.</text>
</comment>
<dbReference type="PANTHER" id="PTHR12670:SF1">
    <property type="entry name" value="NEUTRAL CERAMIDASE"/>
    <property type="match status" value="1"/>
</dbReference>
<reference evidence="9 10" key="1">
    <citation type="submission" date="2017-12" db="EMBL/GenBank/DDBJ databases">
        <title>Sequencing, de novo assembly and annotation of complete genome of a new Thraustochytrid species, strain FCC1311.</title>
        <authorList>
            <person name="Sedici K."/>
            <person name="Godart F."/>
            <person name="Aiese Cigliano R."/>
            <person name="Sanseverino W."/>
            <person name="Barakat M."/>
            <person name="Ortet P."/>
            <person name="Marechal E."/>
            <person name="Cagnac O."/>
            <person name="Amato A."/>
        </authorList>
    </citation>
    <scope>NUCLEOTIDE SEQUENCE [LARGE SCALE GENOMIC DNA]</scope>
</reference>
<evidence type="ECO:0000259" key="8">
    <source>
        <dbReference type="Pfam" id="PF17048"/>
    </source>
</evidence>
<dbReference type="InterPro" id="IPR031329">
    <property type="entry name" value="NEUT/ALK_ceramidase_N"/>
</dbReference>
<feature type="binding site" evidence="4">
    <location>
        <position position="521"/>
    </location>
    <ligand>
        <name>Zn(2+)</name>
        <dbReference type="ChEBI" id="CHEBI:29105"/>
    </ligand>
</feature>
<dbReference type="OrthoDB" id="191371at2759"/>
<dbReference type="Pfam" id="PF17048">
    <property type="entry name" value="Ceramidse_alk_C"/>
    <property type="match status" value="1"/>
</dbReference>
<dbReference type="GO" id="GO:0016020">
    <property type="term" value="C:membrane"/>
    <property type="evidence" value="ECO:0007669"/>
    <property type="project" value="GOC"/>
</dbReference>
<evidence type="ECO:0000259" key="7">
    <source>
        <dbReference type="Pfam" id="PF04734"/>
    </source>
</evidence>
<dbReference type="Pfam" id="PF04734">
    <property type="entry name" value="Ceramidase_alk"/>
    <property type="match status" value="1"/>
</dbReference>
<dbReference type="InParanoid" id="A0A2R5GDE5"/>
<evidence type="ECO:0000256" key="5">
    <source>
        <dbReference type="RuleBase" id="RU366019"/>
    </source>
</evidence>
<comment type="cofactor">
    <cofactor evidence="4">
        <name>Zn(2+)</name>
        <dbReference type="ChEBI" id="CHEBI:29105"/>
    </cofactor>
    <text evidence="4">Binds 1 zinc ion per subunit.</text>
</comment>
<keyword evidence="2 5" id="KW-0378">Hydrolase</keyword>
<dbReference type="InterPro" id="IPR031331">
    <property type="entry name" value="NEUT/ALK_ceramidase_C"/>
</dbReference>
<evidence type="ECO:0000256" key="3">
    <source>
        <dbReference type="PIRSR" id="PIRSR606823-1"/>
    </source>
</evidence>
<dbReference type="GO" id="GO:0042759">
    <property type="term" value="P:long-chain fatty acid biosynthetic process"/>
    <property type="evidence" value="ECO:0007669"/>
    <property type="project" value="TreeGrafter"/>
</dbReference>
<dbReference type="GO" id="GO:0046512">
    <property type="term" value="P:sphingosine biosynthetic process"/>
    <property type="evidence" value="ECO:0007669"/>
    <property type="project" value="TreeGrafter"/>
</dbReference>
<evidence type="ECO:0000256" key="6">
    <source>
        <dbReference type="SAM" id="SignalP"/>
    </source>
</evidence>